<dbReference type="Pfam" id="PF00924">
    <property type="entry name" value="MS_channel_2nd"/>
    <property type="match status" value="1"/>
</dbReference>
<feature type="transmembrane region" description="Helical" evidence="5">
    <location>
        <begin position="72"/>
        <end position="91"/>
    </location>
</feature>
<evidence type="ECO:0000256" key="5">
    <source>
        <dbReference type="SAM" id="Phobius"/>
    </source>
</evidence>
<dbReference type="InterPro" id="IPR045275">
    <property type="entry name" value="MscS_archaea/bacteria_type"/>
</dbReference>
<evidence type="ECO:0000313" key="7">
    <source>
        <dbReference type="EMBL" id="GLI57804.1"/>
    </source>
</evidence>
<keyword evidence="4 5" id="KW-0472">Membrane</keyword>
<evidence type="ECO:0000256" key="1">
    <source>
        <dbReference type="ARBA" id="ARBA00004370"/>
    </source>
</evidence>
<protein>
    <recommendedName>
        <fullName evidence="6">Mechanosensitive ion channel MscS domain-containing protein</fullName>
    </recommendedName>
</protein>
<evidence type="ECO:0000313" key="8">
    <source>
        <dbReference type="Proteomes" id="UP001144471"/>
    </source>
</evidence>
<keyword evidence="8" id="KW-1185">Reference proteome</keyword>
<dbReference type="Proteomes" id="UP001144471">
    <property type="component" value="Unassembled WGS sequence"/>
</dbReference>
<dbReference type="SUPFAM" id="SSF50182">
    <property type="entry name" value="Sm-like ribonucleoproteins"/>
    <property type="match status" value="1"/>
</dbReference>
<comment type="caution">
    <text evidence="7">The sequence shown here is derived from an EMBL/GenBank/DDBJ whole genome shotgun (WGS) entry which is preliminary data.</text>
</comment>
<proteinExistence type="predicted"/>
<evidence type="ECO:0000256" key="4">
    <source>
        <dbReference type="ARBA" id="ARBA00023136"/>
    </source>
</evidence>
<gene>
    <name evidence="7" type="ORF">PM10SUCC1_33180</name>
</gene>
<keyword evidence="2 5" id="KW-0812">Transmembrane</keyword>
<dbReference type="GO" id="GO:0016020">
    <property type="term" value="C:membrane"/>
    <property type="evidence" value="ECO:0007669"/>
    <property type="project" value="UniProtKB-SubCell"/>
</dbReference>
<organism evidence="7 8">
    <name type="scientific">Propionigenium maris DSM 9537</name>
    <dbReference type="NCBI Taxonomy" id="1123000"/>
    <lineage>
        <taxon>Bacteria</taxon>
        <taxon>Fusobacteriati</taxon>
        <taxon>Fusobacteriota</taxon>
        <taxon>Fusobacteriia</taxon>
        <taxon>Fusobacteriales</taxon>
        <taxon>Fusobacteriaceae</taxon>
        <taxon>Propionigenium</taxon>
    </lineage>
</organism>
<sequence length="177" mass="20018">MNNFSNVLVTLIILVGMYLLNNLVKKIVISFGQRNKLGEERVFRAVRFINFFVAVVVASGLLLVWGVHPKEFFLIVVTVFTIMGTAFFAAWSNLSNISSGVILFFSYDLRIGDRIKIGIGEDVTIGRVKEMNLFHVEVRTDEGDTVIQPNNLMIHQKITIMKGRRREGFDYSKEAAA</sequence>
<keyword evidence="3 5" id="KW-1133">Transmembrane helix</keyword>
<dbReference type="InterPro" id="IPR010920">
    <property type="entry name" value="LSM_dom_sf"/>
</dbReference>
<reference evidence="7" key="1">
    <citation type="submission" date="2022-12" db="EMBL/GenBank/DDBJ databases">
        <title>Reference genome sequencing for broad-spectrum identification of bacterial and archaeal isolates by mass spectrometry.</title>
        <authorList>
            <person name="Sekiguchi Y."/>
            <person name="Tourlousse D.M."/>
        </authorList>
    </citation>
    <scope>NUCLEOTIDE SEQUENCE</scope>
    <source>
        <strain evidence="7">10succ1</strain>
    </source>
</reference>
<dbReference type="InterPro" id="IPR023408">
    <property type="entry name" value="MscS_beta-dom_sf"/>
</dbReference>
<accession>A0A9W6GMH7</accession>
<dbReference type="AlphaFoldDB" id="A0A9W6GMH7"/>
<dbReference type="Gene3D" id="2.30.30.60">
    <property type="match status" value="1"/>
</dbReference>
<dbReference type="GO" id="GO:0008381">
    <property type="term" value="F:mechanosensitive monoatomic ion channel activity"/>
    <property type="evidence" value="ECO:0007669"/>
    <property type="project" value="InterPro"/>
</dbReference>
<dbReference type="RefSeq" id="WP_281837479.1">
    <property type="nucleotide sequence ID" value="NZ_BSDY01000025.1"/>
</dbReference>
<evidence type="ECO:0000256" key="2">
    <source>
        <dbReference type="ARBA" id="ARBA00022692"/>
    </source>
</evidence>
<dbReference type="PANTHER" id="PTHR30221:SF8">
    <property type="entry name" value="SMALL-CONDUCTANCE MECHANOSENSITIVE CHANNEL"/>
    <property type="match status" value="1"/>
</dbReference>
<feature type="domain" description="Mechanosensitive ion channel MscS" evidence="6">
    <location>
        <begin position="94"/>
        <end position="158"/>
    </location>
</feature>
<dbReference type="EMBL" id="BSDY01000025">
    <property type="protein sequence ID" value="GLI57804.1"/>
    <property type="molecule type" value="Genomic_DNA"/>
</dbReference>
<evidence type="ECO:0000259" key="6">
    <source>
        <dbReference type="Pfam" id="PF00924"/>
    </source>
</evidence>
<name>A0A9W6GMH7_9FUSO</name>
<feature type="transmembrane region" description="Helical" evidence="5">
    <location>
        <begin position="6"/>
        <end position="24"/>
    </location>
</feature>
<dbReference type="PANTHER" id="PTHR30221">
    <property type="entry name" value="SMALL-CONDUCTANCE MECHANOSENSITIVE CHANNEL"/>
    <property type="match status" value="1"/>
</dbReference>
<feature type="transmembrane region" description="Helical" evidence="5">
    <location>
        <begin position="45"/>
        <end position="66"/>
    </location>
</feature>
<dbReference type="InterPro" id="IPR006685">
    <property type="entry name" value="MscS_channel_2nd"/>
</dbReference>
<comment type="subcellular location">
    <subcellularLocation>
        <location evidence="1">Membrane</location>
    </subcellularLocation>
</comment>
<evidence type="ECO:0000256" key="3">
    <source>
        <dbReference type="ARBA" id="ARBA00022989"/>
    </source>
</evidence>